<dbReference type="RefSeq" id="WP_345085135.1">
    <property type="nucleotide sequence ID" value="NZ_BAABFA010000024.1"/>
</dbReference>
<evidence type="ECO:0000256" key="1">
    <source>
        <dbReference type="SAM" id="SignalP"/>
    </source>
</evidence>
<gene>
    <name evidence="2" type="ORF">GCM10023093_30280</name>
</gene>
<protein>
    <recommendedName>
        <fullName evidence="4">Outer membrane protein beta-barrel domain-containing protein</fullName>
    </recommendedName>
</protein>
<evidence type="ECO:0008006" key="4">
    <source>
        <dbReference type="Google" id="ProtNLM"/>
    </source>
</evidence>
<feature type="signal peptide" evidence="1">
    <location>
        <begin position="1"/>
        <end position="27"/>
    </location>
</feature>
<organism evidence="2 3">
    <name type="scientific">Nemorincola caseinilytica</name>
    <dbReference type="NCBI Taxonomy" id="2054315"/>
    <lineage>
        <taxon>Bacteria</taxon>
        <taxon>Pseudomonadati</taxon>
        <taxon>Bacteroidota</taxon>
        <taxon>Chitinophagia</taxon>
        <taxon>Chitinophagales</taxon>
        <taxon>Chitinophagaceae</taxon>
        <taxon>Nemorincola</taxon>
    </lineage>
</organism>
<comment type="caution">
    <text evidence="2">The sequence shown here is derived from an EMBL/GenBank/DDBJ whole genome shotgun (WGS) entry which is preliminary data.</text>
</comment>
<reference evidence="3" key="1">
    <citation type="journal article" date="2019" name="Int. J. Syst. Evol. Microbiol.">
        <title>The Global Catalogue of Microorganisms (GCM) 10K type strain sequencing project: providing services to taxonomists for standard genome sequencing and annotation.</title>
        <authorList>
            <consortium name="The Broad Institute Genomics Platform"/>
            <consortium name="The Broad Institute Genome Sequencing Center for Infectious Disease"/>
            <person name="Wu L."/>
            <person name="Ma J."/>
        </authorList>
    </citation>
    <scope>NUCLEOTIDE SEQUENCE [LARGE SCALE GENOMIC DNA]</scope>
    <source>
        <strain evidence="3">JCM 32105</strain>
    </source>
</reference>
<accession>A0ABP8NRN3</accession>
<dbReference type="EMBL" id="BAABFA010000024">
    <property type="protein sequence ID" value="GAA4469954.1"/>
    <property type="molecule type" value="Genomic_DNA"/>
</dbReference>
<name>A0ABP8NRN3_9BACT</name>
<keyword evidence="1" id="KW-0732">Signal</keyword>
<sequence length="210" mass="23372">MKAIFNGKHTHRSFLLTAALFATTLFAPLTNATAQTDIRVGESATPVNRSTGHEHYGHTFNLGLGPGYFGAYLMRSPYFTFNYEIDVLPDFTLAPFIGFSSYRSNPQTFGGRYYYYRGTIVPIGVKASYYFDDLINMPPRWDLYAAGSLGFTFINKRWEDGYTGVVGEIPGINPLFLDIHVGTEYHVSNHTGIFLDLSTGVSVVGVALHR</sequence>
<evidence type="ECO:0000313" key="2">
    <source>
        <dbReference type="EMBL" id="GAA4469954.1"/>
    </source>
</evidence>
<evidence type="ECO:0000313" key="3">
    <source>
        <dbReference type="Proteomes" id="UP001500067"/>
    </source>
</evidence>
<proteinExistence type="predicted"/>
<keyword evidence="3" id="KW-1185">Reference proteome</keyword>
<dbReference type="Proteomes" id="UP001500067">
    <property type="component" value="Unassembled WGS sequence"/>
</dbReference>
<feature type="chain" id="PRO_5045785565" description="Outer membrane protein beta-barrel domain-containing protein" evidence="1">
    <location>
        <begin position="28"/>
        <end position="210"/>
    </location>
</feature>